<keyword evidence="4 5" id="KW-0472">Membrane</keyword>
<evidence type="ECO:0000256" key="3">
    <source>
        <dbReference type="ARBA" id="ARBA00022989"/>
    </source>
</evidence>
<keyword evidence="3 5" id="KW-1133">Transmembrane helix</keyword>
<feature type="transmembrane region" description="Helical" evidence="5">
    <location>
        <begin position="87"/>
        <end position="109"/>
    </location>
</feature>
<evidence type="ECO:0000256" key="4">
    <source>
        <dbReference type="ARBA" id="ARBA00023136"/>
    </source>
</evidence>
<reference evidence="6 7" key="1">
    <citation type="journal article" date="2016" name="Fungal Biol.">
        <title>The genome of Xylona heveae provides a window into fungal endophytism.</title>
        <authorList>
            <person name="Gazis R."/>
            <person name="Kuo A."/>
            <person name="Riley R."/>
            <person name="LaButti K."/>
            <person name="Lipzen A."/>
            <person name="Lin J."/>
            <person name="Amirebrahimi M."/>
            <person name="Hesse C.N."/>
            <person name="Spatafora J.W."/>
            <person name="Henrissat B."/>
            <person name="Hainaut M."/>
            <person name="Grigoriev I.V."/>
            <person name="Hibbett D.S."/>
        </authorList>
    </citation>
    <scope>NUCLEOTIDE SEQUENCE [LARGE SCALE GENOMIC DNA]</scope>
    <source>
        <strain evidence="6 7">TC161</strain>
    </source>
</reference>
<dbReference type="STRING" id="1328760.A0A165H4K2"/>
<dbReference type="OrthoDB" id="3358017at2759"/>
<dbReference type="GeneID" id="28895384"/>
<feature type="transmembrane region" description="Helical" evidence="5">
    <location>
        <begin position="55"/>
        <end position="75"/>
    </location>
</feature>
<keyword evidence="2 5" id="KW-0812">Transmembrane</keyword>
<name>A0A165H4K2_XYLHT</name>
<comment type="subcellular location">
    <subcellularLocation>
        <location evidence="1">Membrane</location>
        <topology evidence="1">Multi-pass membrane protein</topology>
    </subcellularLocation>
</comment>
<dbReference type="PANTHER" id="PTHR31465">
    <property type="entry name" value="PROTEIN RTA1-RELATED"/>
    <property type="match status" value="1"/>
</dbReference>
<dbReference type="RefSeq" id="XP_018188530.1">
    <property type="nucleotide sequence ID" value="XM_018330247.1"/>
</dbReference>
<evidence type="ECO:0000256" key="5">
    <source>
        <dbReference type="SAM" id="Phobius"/>
    </source>
</evidence>
<evidence type="ECO:0000256" key="2">
    <source>
        <dbReference type="ARBA" id="ARBA00022692"/>
    </source>
</evidence>
<keyword evidence="7" id="KW-1185">Reference proteome</keyword>
<dbReference type="AlphaFoldDB" id="A0A165H4K2"/>
<feature type="transmembrane region" description="Helical" evidence="5">
    <location>
        <begin position="210"/>
        <end position="226"/>
    </location>
</feature>
<feature type="transmembrane region" description="Helical" evidence="5">
    <location>
        <begin position="30"/>
        <end position="48"/>
    </location>
</feature>
<feature type="transmembrane region" description="Helical" evidence="5">
    <location>
        <begin position="130"/>
        <end position="153"/>
    </location>
</feature>
<organism evidence="6 7">
    <name type="scientific">Xylona heveae (strain CBS 132557 / TC161)</name>
    <dbReference type="NCBI Taxonomy" id="1328760"/>
    <lineage>
        <taxon>Eukaryota</taxon>
        <taxon>Fungi</taxon>
        <taxon>Dikarya</taxon>
        <taxon>Ascomycota</taxon>
        <taxon>Pezizomycotina</taxon>
        <taxon>Xylonomycetes</taxon>
        <taxon>Xylonales</taxon>
        <taxon>Xylonaceae</taxon>
        <taxon>Xylona</taxon>
    </lineage>
</organism>
<dbReference type="InParanoid" id="A0A165H4K2"/>
<protein>
    <submittedName>
        <fullName evidence="6">RTA1-domain-containing protein</fullName>
    </submittedName>
</protein>
<gene>
    <name evidence="6" type="ORF">L228DRAFT_220614</name>
</gene>
<proteinExistence type="predicted"/>
<evidence type="ECO:0000313" key="7">
    <source>
        <dbReference type="Proteomes" id="UP000076632"/>
    </source>
</evidence>
<dbReference type="PANTHER" id="PTHR31465:SF17">
    <property type="entry name" value="DOMAIN PROTEIN, PUTATIVE (AFU_ORTHOLOGUE AFUA_5G09900)-RELATED"/>
    <property type="match status" value="1"/>
</dbReference>
<dbReference type="GO" id="GO:0016020">
    <property type="term" value="C:membrane"/>
    <property type="evidence" value="ECO:0007669"/>
    <property type="project" value="UniProtKB-SubCell"/>
</dbReference>
<dbReference type="Pfam" id="PF04479">
    <property type="entry name" value="RTA1"/>
    <property type="match status" value="1"/>
</dbReference>
<accession>A0A165H4K2</accession>
<dbReference type="EMBL" id="KV407458">
    <property type="protein sequence ID" value="KZF22975.1"/>
    <property type="molecule type" value="Genomic_DNA"/>
</dbReference>
<feature type="transmembrane region" description="Helical" evidence="5">
    <location>
        <begin position="165"/>
        <end position="189"/>
    </location>
</feature>
<dbReference type="Proteomes" id="UP000076632">
    <property type="component" value="Unassembled WGS sequence"/>
</dbReference>
<evidence type="ECO:0000256" key="1">
    <source>
        <dbReference type="ARBA" id="ARBA00004141"/>
    </source>
</evidence>
<feature type="transmembrane region" description="Helical" evidence="5">
    <location>
        <begin position="246"/>
        <end position="268"/>
    </location>
</feature>
<evidence type="ECO:0000313" key="6">
    <source>
        <dbReference type="EMBL" id="KZF22975.1"/>
    </source>
</evidence>
<dbReference type="OMA" id="WLTKLYV"/>
<sequence>MNSMNSPGIQARSDGQADFDFYPYNPNKPAAWTFVILFAIGTVVHLAYIFPFRSWFFIPFILGCSAEAGGYYGRAWAHNNRRAGDPYILQLFLIIGATPLLSASIYMTLSRLVRALDAVRYSLVRISWVSKIYILIDIACLVLQVMGTVTQAYGGAGEQQKAIKLITGGLVFQLIAFVVFILLALRVHFRLNREPTLISAHPRVQWRRSFWALYVCSTLVLVRNLVRILEFNQGSGGTIGSHEAFLYIFDACPMFAVVLLLAIIYPGFVTKTSRRLSKNRPESPSIPLFVDRE</sequence>
<dbReference type="InterPro" id="IPR007568">
    <property type="entry name" value="RTA1"/>
</dbReference>